<organism evidence="3">
    <name type="scientific">termite gut metagenome</name>
    <dbReference type="NCBI Taxonomy" id="433724"/>
    <lineage>
        <taxon>unclassified sequences</taxon>
        <taxon>metagenomes</taxon>
        <taxon>organismal metagenomes</taxon>
    </lineage>
</organism>
<protein>
    <recommendedName>
        <fullName evidence="4">Conjugative transposon protein TraM</fullName>
    </recommendedName>
</protein>
<dbReference type="AlphaFoldDB" id="A0A5J4P7X2"/>
<keyword evidence="2" id="KW-0472">Membrane</keyword>
<accession>A0A5J4P7X2</accession>
<feature type="non-terminal residue" evidence="3">
    <location>
        <position position="88"/>
    </location>
</feature>
<name>A0A5J4P7X2_9ZZZZ</name>
<feature type="transmembrane region" description="Helical" evidence="2">
    <location>
        <begin position="21"/>
        <end position="42"/>
    </location>
</feature>
<evidence type="ECO:0000256" key="2">
    <source>
        <dbReference type="SAM" id="Phobius"/>
    </source>
</evidence>
<gene>
    <name evidence="3" type="ORF">EZS27_043687</name>
</gene>
<dbReference type="EMBL" id="SNRY01011328">
    <property type="protein sequence ID" value="KAA6304664.1"/>
    <property type="molecule type" value="Genomic_DNA"/>
</dbReference>
<proteinExistence type="predicted"/>
<reference evidence="3" key="1">
    <citation type="submission" date="2019-03" db="EMBL/GenBank/DDBJ databases">
        <title>Single cell metagenomics reveals metabolic interactions within the superorganism composed of flagellate Streblomastix strix and complex community of Bacteroidetes bacteria on its surface.</title>
        <authorList>
            <person name="Treitli S.C."/>
            <person name="Kolisko M."/>
            <person name="Husnik F."/>
            <person name="Keeling P."/>
            <person name="Hampl V."/>
        </authorList>
    </citation>
    <scope>NUCLEOTIDE SEQUENCE</scope>
    <source>
        <strain evidence="3">STM</strain>
    </source>
</reference>
<feature type="region of interest" description="Disordered" evidence="1">
    <location>
        <begin position="57"/>
        <end position="88"/>
    </location>
</feature>
<evidence type="ECO:0008006" key="4">
    <source>
        <dbReference type="Google" id="ProtNLM"/>
    </source>
</evidence>
<comment type="caution">
    <text evidence="3">The sequence shown here is derived from an EMBL/GenBank/DDBJ whole genome shotgun (WGS) entry which is preliminary data.</text>
</comment>
<keyword evidence="2" id="KW-0812">Transmembrane</keyword>
<evidence type="ECO:0000256" key="1">
    <source>
        <dbReference type="SAM" id="MobiDB-lite"/>
    </source>
</evidence>
<feature type="compositionally biased region" description="Basic and acidic residues" evidence="1">
    <location>
        <begin position="64"/>
        <end position="88"/>
    </location>
</feature>
<keyword evidence="2" id="KW-1133">Transmembrane helix</keyword>
<evidence type="ECO:0000313" key="3">
    <source>
        <dbReference type="EMBL" id="KAA6304664.1"/>
    </source>
</evidence>
<sequence>MNNNQTDESKPKLAKEQKEKLKKYAVFFLMAVICAGCMWLIFAPSADEKAKQEAQAGFNADIPMPKEEGLIDNKKDAYEQGDMKQKQN</sequence>